<dbReference type="Proteomes" id="UP000231179">
    <property type="component" value="Chromosome"/>
</dbReference>
<dbReference type="Gene3D" id="3.30.1360.60">
    <property type="entry name" value="Glucose permease domain IIB"/>
    <property type="match status" value="1"/>
</dbReference>
<dbReference type="AlphaFoldDB" id="A0A1Y0KZ14"/>
<evidence type="ECO:0000256" key="5">
    <source>
        <dbReference type="ARBA" id="ARBA00022679"/>
    </source>
</evidence>
<evidence type="ECO:0000256" key="4">
    <source>
        <dbReference type="ARBA" id="ARBA00022597"/>
    </source>
</evidence>
<dbReference type="PANTHER" id="PTHR30009">
    <property type="entry name" value="CYTOCHROME C-TYPE SYNTHESIS PROTEIN AND PTS TRANSMEMBRANE COMPONENT"/>
    <property type="match status" value="1"/>
</dbReference>
<feature type="active site" description="Phosphocysteine intermediate; for EIIB activity" evidence="11">
    <location>
        <position position="583"/>
    </location>
</feature>
<comment type="subcellular location">
    <subcellularLocation>
        <location evidence="1">Cell membrane</location>
        <topology evidence="1">Multi-pass membrane protein</topology>
    </subcellularLocation>
</comment>
<keyword evidence="2" id="KW-0813">Transport</keyword>
<evidence type="ECO:0000256" key="8">
    <source>
        <dbReference type="ARBA" id="ARBA00022777"/>
    </source>
</evidence>
<evidence type="ECO:0000313" key="16">
    <source>
        <dbReference type="Proteomes" id="UP000231179"/>
    </source>
</evidence>
<reference evidence="15 16" key="1">
    <citation type="submission" date="2017-11" db="EMBL/GenBank/DDBJ databases">
        <title>Complete genome sequence of Spiroplasma clarkii CN-5 (DSM 19994).</title>
        <authorList>
            <person name="Tsai Y.-M."/>
            <person name="Chang A."/>
            <person name="Lo W.-S."/>
            <person name="Kuo C.-H."/>
        </authorList>
    </citation>
    <scope>NUCLEOTIDE SEQUENCE [LARGE SCALE GENOMIC DNA]</scope>
    <source>
        <strain evidence="15 16">CN-5</strain>
    </source>
</reference>
<feature type="transmembrane region" description="Helical" evidence="12">
    <location>
        <begin position="437"/>
        <end position="461"/>
    </location>
</feature>
<dbReference type="GO" id="GO:0016301">
    <property type="term" value="F:kinase activity"/>
    <property type="evidence" value="ECO:0007669"/>
    <property type="project" value="UniProtKB-KW"/>
</dbReference>
<dbReference type="NCBIfam" id="TIGR00826">
    <property type="entry name" value="EIIB_glc"/>
    <property type="match status" value="1"/>
</dbReference>
<evidence type="ECO:0000256" key="12">
    <source>
        <dbReference type="SAM" id="Phobius"/>
    </source>
</evidence>
<dbReference type="SUPFAM" id="SSF55604">
    <property type="entry name" value="Glucose permease domain IIB"/>
    <property type="match status" value="1"/>
</dbReference>
<dbReference type="InterPro" id="IPR050429">
    <property type="entry name" value="PTS_Glucose_EIICBA"/>
</dbReference>
<keyword evidence="10 12" id="KW-0472">Membrane</keyword>
<evidence type="ECO:0000313" key="15">
    <source>
        <dbReference type="EMBL" id="ATX70408.1"/>
    </source>
</evidence>
<gene>
    <name evidence="15" type="primary">nagE</name>
    <name evidence="15" type="ORF">SCLAR_v1c00730</name>
</gene>
<dbReference type="GO" id="GO:0009401">
    <property type="term" value="P:phosphoenolpyruvate-dependent sugar phosphotransferase system"/>
    <property type="evidence" value="ECO:0007669"/>
    <property type="project" value="UniProtKB-KW"/>
</dbReference>
<dbReference type="PANTHER" id="PTHR30009:SF4">
    <property type="entry name" value="PTS SYSTEM N-ACETYLGLUCOSAMINE-SPECIFIC EIICBA COMPONENT"/>
    <property type="match status" value="1"/>
</dbReference>
<keyword evidence="8" id="KW-0418">Kinase</keyword>
<dbReference type="PROSITE" id="PS01035">
    <property type="entry name" value="PTS_EIIB_TYPE_1_CYS"/>
    <property type="match status" value="1"/>
</dbReference>
<accession>A0A1Y0KZ14</accession>
<evidence type="ECO:0000256" key="1">
    <source>
        <dbReference type="ARBA" id="ARBA00004651"/>
    </source>
</evidence>
<dbReference type="KEGG" id="scla:SCLARK_00181"/>
<dbReference type="CDD" id="cd00212">
    <property type="entry name" value="PTS_IIB_glc"/>
    <property type="match status" value="1"/>
</dbReference>
<feature type="transmembrane region" description="Helical" evidence="12">
    <location>
        <begin position="468"/>
        <end position="488"/>
    </location>
</feature>
<dbReference type="RefSeq" id="WP_100253972.1">
    <property type="nucleotide sequence ID" value="NZ_CP015819.1"/>
</dbReference>
<keyword evidence="7 12" id="KW-0812">Transmembrane</keyword>
<evidence type="ECO:0000256" key="6">
    <source>
        <dbReference type="ARBA" id="ARBA00022683"/>
    </source>
</evidence>
<dbReference type="InterPro" id="IPR003352">
    <property type="entry name" value="PTS_EIIC"/>
</dbReference>
<keyword evidence="3" id="KW-1003">Cell membrane</keyword>
<keyword evidence="6" id="KW-0598">Phosphotransferase system</keyword>
<dbReference type="PROSITE" id="PS51103">
    <property type="entry name" value="PTS_EIIC_TYPE_1"/>
    <property type="match status" value="1"/>
</dbReference>
<feature type="transmembrane region" description="Helical" evidence="12">
    <location>
        <begin position="388"/>
        <end position="407"/>
    </location>
</feature>
<feature type="domain" description="PTS EIIC type-1" evidence="14">
    <location>
        <begin position="32"/>
        <end position="541"/>
    </location>
</feature>
<dbReference type="OrthoDB" id="9764327at2"/>
<evidence type="ECO:0000256" key="3">
    <source>
        <dbReference type="ARBA" id="ARBA00022475"/>
    </source>
</evidence>
<feature type="transmembrane region" description="Helical" evidence="12">
    <location>
        <begin position="414"/>
        <end position="431"/>
    </location>
</feature>
<evidence type="ECO:0000259" key="13">
    <source>
        <dbReference type="PROSITE" id="PS51098"/>
    </source>
</evidence>
<dbReference type="InterPro" id="IPR001996">
    <property type="entry name" value="PTS_IIB_1"/>
</dbReference>
<proteinExistence type="predicted"/>
<dbReference type="Pfam" id="PF00367">
    <property type="entry name" value="PTS_EIIB"/>
    <property type="match status" value="1"/>
</dbReference>
<keyword evidence="16" id="KW-1185">Reference proteome</keyword>
<keyword evidence="4" id="KW-0762">Sugar transport</keyword>
<sequence length="640" mass="69469">MDKILEKKAAVKQPKKEKISTPGSNGWKRFWSNTLAKLQGLGKSLMYPIALLPFAALLNRFGSLGIELNSTEEALHNVGWWFGFIIQKPGGTIFDQLPLIFAIGTAFGLAKDQRGEAGLVGAAFYLILTAFLVENGLPSLFYKTVLQFDVHDKVTGEVSGGLSQLFYVPNYGIIDGKLTKIGGTYILNIGVLGGIVAGCLSAWSYNKFRETKLPQALSFFGGRRFVPMIVMVLSIPVAFIFAIIWPWFQYGLVSFGNKISSGDAWAIPGAFLYAFINRLVQPTGLHHIINTFLWFQLPISGHIVDFSGKVIMFSDVAPAGVPNETALAALSSLFNVTINESNFKDYIVVRAGALPTGAISVGDGTYTIFGDINAFQKSMISGNFQTGYFPMFWGGLPGAALAMIFSAKKEKRKEVATFLGGVAVVAALTGIDEPLIFAFIFVGPILWVMNAFFTSVFAAIAVAMQMRVGFGFSGGFIDYIISFASSWGMSSYTGMARGGVYGVLSNPLWMFALAGLAFPTYFFSFKFVIKKMDIKTPGREDDGEEVAVSKVAPKKGDGNKYQTMAEGLVKIIGMENIVKVDNCATRLRLTVKDNQTNIDDKDIKALGAYGVKRLGEQGLQIIIGTDVEHVANAVHNLTGK</sequence>
<dbReference type="EMBL" id="CP024870">
    <property type="protein sequence ID" value="ATX70408.1"/>
    <property type="molecule type" value="Genomic_DNA"/>
</dbReference>
<feature type="transmembrane region" description="Helical" evidence="12">
    <location>
        <begin position="225"/>
        <end position="248"/>
    </location>
</feature>
<dbReference type="InterPro" id="IPR036878">
    <property type="entry name" value="Glu_permease_IIB"/>
</dbReference>
<evidence type="ECO:0000256" key="9">
    <source>
        <dbReference type="ARBA" id="ARBA00022989"/>
    </source>
</evidence>
<organism evidence="15 16">
    <name type="scientific">Spiroplasma clarkii</name>
    <dbReference type="NCBI Taxonomy" id="2139"/>
    <lineage>
        <taxon>Bacteria</taxon>
        <taxon>Bacillati</taxon>
        <taxon>Mycoplasmatota</taxon>
        <taxon>Mollicutes</taxon>
        <taxon>Entomoplasmatales</taxon>
        <taxon>Spiroplasmataceae</taxon>
        <taxon>Spiroplasma</taxon>
    </lineage>
</organism>
<evidence type="ECO:0000256" key="7">
    <source>
        <dbReference type="ARBA" id="ARBA00022692"/>
    </source>
</evidence>
<dbReference type="GO" id="GO:0015764">
    <property type="term" value="P:N-acetylglucosamine transport"/>
    <property type="evidence" value="ECO:0007669"/>
    <property type="project" value="TreeGrafter"/>
</dbReference>
<dbReference type="InterPro" id="IPR013013">
    <property type="entry name" value="PTS_EIIC_1"/>
</dbReference>
<feature type="transmembrane region" description="Helical" evidence="12">
    <location>
        <begin position="117"/>
        <end position="133"/>
    </location>
</feature>
<feature type="transmembrane region" description="Helical" evidence="12">
    <location>
        <begin position="508"/>
        <end position="529"/>
    </location>
</feature>
<dbReference type="PROSITE" id="PS51098">
    <property type="entry name" value="PTS_EIIB_TYPE_1"/>
    <property type="match status" value="1"/>
</dbReference>
<dbReference type="GO" id="GO:0090563">
    <property type="term" value="F:protein-phosphocysteine-sugar phosphotransferase activity"/>
    <property type="evidence" value="ECO:0007669"/>
    <property type="project" value="TreeGrafter"/>
</dbReference>
<evidence type="ECO:0000256" key="2">
    <source>
        <dbReference type="ARBA" id="ARBA00022448"/>
    </source>
</evidence>
<name>A0A1Y0KZ14_9MOLU</name>
<dbReference type="Pfam" id="PF02378">
    <property type="entry name" value="PTS_EIIC"/>
    <property type="match status" value="1"/>
</dbReference>
<protein>
    <submittedName>
        <fullName evidence="15">PTS system, N-acetylglucosamine-specific IIB component</fullName>
    </submittedName>
</protein>
<dbReference type="GO" id="GO:0005886">
    <property type="term" value="C:plasma membrane"/>
    <property type="evidence" value="ECO:0007669"/>
    <property type="project" value="UniProtKB-SubCell"/>
</dbReference>
<evidence type="ECO:0000256" key="11">
    <source>
        <dbReference type="PROSITE-ProRule" id="PRU00421"/>
    </source>
</evidence>
<evidence type="ECO:0000259" key="14">
    <source>
        <dbReference type="PROSITE" id="PS51103"/>
    </source>
</evidence>
<dbReference type="GO" id="GO:0008982">
    <property type="term" value="F:protein-N(PI)-phosphohistidine-sugar phosphotransferase activity"/>
    <property type="evidence" value="ECO:0007669"/>
    <property type="project" value="InterPro"/>
</dbReference>
<keyword evidence="5" id="KW-0808">Transferase</keyword>
<dbReference type="InterPro" id="IPR018113">
    <property type="entry name" value="PTrfase_EIIB_Cys"/>
</dbReference>
<feature type="domain" description="PTS EIIB type-1" evidence="13">
    <location>
        <begin position="561"/>
        <end position="640"/>
    </location>
</feature>
<feature type="transmembrane region" description="Helical" evidence="12">
    <location>
        <begin position="185"/>
        <end position="205"/>
    </location>
</feature>
<evidence type="ECO:0000256" key="10">
    <source>
        <dbReference type="ARBA" id="ARBA00023136"/>
    </source>
</evidence>
<keyword evidence="9 12" id="KW-1133">Transmembrane helix</keyword>